<proteinExistence type="predicted"/>
<feature type="domain" description="Skg3/CAF120-like PH-like" evidence="2">
    <location>
        <begin position="374"/>
        <end position="428"/>
    </location>
</feature>
<evidence type="ECO:0000256" key="1">
    <source>
        <dbReference type="SAM" id="MobiDB-lite"/>
    </source>
</evidence>
<accession>A0A1G4K116</accession>
<dbReference type="Pfam" id="PF25381">
    <property type="entry name" value="PH_26"/>
    <property type="match status" value="1"/>
</dbReference>
<dbReference type="AlphaFoldDB" id="A0A1G4K116"/>
<evidence type="ECO:0000313" key="4">
    <source>
        <dbReference type="Proteomes" id="UP000189911"/>
    </source>
</evidence>
<dbReference type="Proteomes" id="UP000189911">
    <property type="component" value="Chromosome E"/>
</dbReference>
<feature type="compositionally biased region" description="Polar residues" evidence="1">
    <location>
        <begin position="337"/>
        <end position="349"/>
    </location>
</feature>
<keyword evidence="4" id="KW-1185">Reference proteome</keyword>
<dbReference type="EMBL" id="LT598451">
    <property type="protein sequence ID" value="SCU97203.1"/>
    <property type="molecule type" value="Genomic_DNA"/>
</dbReference>
<protein>
    <submittedName>
        <fullName evidence="3">LANO_0E15434g1_1</fullName>
    </submittedName>
</protein>
<dbReference type="OrthoDB" id="5563754at2759"/>
<evidence type="ECO:0000259" key="2">
    <source>
        <dbReference type="Pfam" id="PF25381"/>
    </source>
</evidence>
<organism evidence="3 4">
    <name type="scientific">Lachancea nothofagi CBS 11611</name>
    <dbReference type="NCBI Taxonomy" id="1266666"/>
    <lineage>
        <taxon>Eukaryota</taxon>
        <taxon>Fungi</taxon>
        <taxon>Dikarya</taxon>
        <taxon>Ascomycota</taxon>
        <taxon>Saccharomycotina</taxon>
        <taxon>Saccharomycetes</taxon>
        <taxon>Saccharomycetales</taxon>
        <taxon>Saccharomycetaceae</taxon>
        <taxon>Lachancea</taxon>
    </lineage>
</organism>
<gene>
    <name evidence="3" type="ORF">LANO_0E15434G</name>
</gene>
<dbReference type="InterPro" id="IPR058155">
    <property type="entry name" value="Skg3/CAF120-like_PH"/>
</dbReference>
<evidence type="ECO:0000313" key="3">
    <source>
        <dbReference type="EMBL" id="SCU97203.1"/>
    </source>
</evidence>
<reference evidence="4" key="1">
    <citation type="submission" date="2016-03" db="EMBL/GenBank/DDBJ databases">
        <authorList>
            <person name="Devillers Hugo."/>
        </authorList>
    </citation>
    <scope>NUCLEOTIDE SEQUENCE [LARGE SCALE GENOMIC DNA]</scope>
</reference>
<feature type="region of interest" description="Disordered" evidence="1">
    <location>
        <begin position="334"/>
        <end position="358"/>
    </location>
</feature>
<name>A0A1G4K116_9SACH</name>
<sequence length="515" mass="57331">MKSLLGLKFPGNSERSKVTSEDEFRHVKSGVDAVHGKDREPLKPLLILLDCQQRKSYLSWTSSSNLLLQVRGQADVVPVVNLGLRGTVVQLIVEPEANEYDNCVELDVANGISPMSWKLEQTSLVLNDGAMTLWCRSPEAQSQLRLLYDMCMLARFEYMSLFKALTATVISTYGSRISDISAVLLAQHSYKDWCYISIGGEWVKAWCHVDRSPKHAGSHKGHHQIKFFRDDKSLTSKNLLCFIPDCGDVEDLFFVEDQDPNIVESAPSDGFDRLRFRDHMDNARDDTGSFENSLDAMLSRLTTLRLVGDIFWPDVSSGSSKSRSSVLLSPIKKRTKSISTPSNSANGNAAQHRRSKSAVSMNSTVFHPDADEFEFKTSEILIKPIPHSGVHHLESLIRCALPMMGCLSLYGRPVHFKNSREDPESLLFGLPKLPAVDFFAVQELQPLFEYTAATVDGSVSINKTLSAYKQFLAQKLVEPGRDKKTFTTLSDMVQTGSTFSLLTNSSGSMSNSPMI</sequence>